<accession>A0A017SDH8</accession>
<sequence>MDFLWMSTLTLTSSTWMLISSLALILIYVIYKRQTQPKYTFPPITPLPDFNHETTDPIQLRPFKQKYHLTMGLTNVPPSDLFPIDKTYKLRLALRSSLISKHRDTVIGVSDDNGMDTRVRDAVEELYAFLIEWYLPNRYPSMFRVIPFPKEKGGKVLVNKVTGDSWPTTLDHTQSIDHGLEVLGKLIDEDFLILLPIQSPDKSPQDQKYHLSAYITCYPSGFDPAQKLGLQLSAIHAPVPGYSEKLEKSMDRFFAKLEVGKAVKRVNWTVTTGAGLFAAFGGTHAKMGEDVKPFGTGELDVESTFLRCERQTLHRLPTSKALVFAFHTYTYPIQQIKDEGLGEELATAIDGLKEGNVPEMHFYKRGSVWGEAVKAFLRS</sequence>
<evidence type="ECO:0000313" key="2">
    <source>
        <dbReference type="EMBL" id="EYE94689.1"/>
    </source>
</evidence>
<dbReference type="EMBL" id="KK088425">
    <property type="protein sequence ID" value="EYE94689.1"/>
    <property type="molecule type" value="Genomic_DNA"/>
</dbReference>
<dbReference type="Proteomes" id="UP000019804">
    <property type="component" value="Unassembled WGS sequence"/>
</dbReference>
<feature type="transmembrane region" description="Helical" evidence="1">
    <location>
        <begin position="12"/>
        <end position="31"/>
    </location>
</feature>
<organism evidence="2 3">
    <name type="scientific">Aspergillus ruber (strain CBS 135680)</name>
    <dbReference type="NCBI Taxonomy" id="1388766"/>
    <lineage>
        <taxon>Eukaryota</taxon>
        <taxon>Fungi</taxon>
        <taxon>Dikarya</taxon>
        <taxon>Ascomycota</taxon>
        <taxon>Pezizomycotina</taxon>
        <taxon>Eurotiomycetes</taxon>
        <taxon>Eurotiomycetidae</taxon>
        <taxon>Eurotiales</taxon>
        <taxon>Aspergillaceae</taxon>
        <taxon>Aspergillus</taxon>
        <taxon>Aspergillus subgen. Aspergillus</taxon>
    </lineage>
</organism>
<keyword evidence="1" id="KW-0472">Membrane</keyword>
<evidence type="ECO:0000313" key="3">
    <source>
        <dbReference type="Proteomes" id="UP000019804"/>
    </source>
</evidence>
<dbReference type="RefSeq" id="XP_040638377.1">
    <property type="nucleotide sequence ID" value="XM_040779038.1"/>
</dbReference>
<gene>
    <name evidence="2" type="ORF">EURHEDRAFT_378144</name>
</gene>
<dbReference type="InterPro" id="IPR021848">
    <property type="entry name" value="HODM_asu-like"/>
</dbReference>
<dbReference type="STRING" id="1388766.A0A017SDH8"/>
<protein>
    <submittedName>
        <fullName evidence="2">Uncharacterized protein</fullName>
    </submittedName>
</protein>
<proteinExistence type="predicted"/>
<keyword evidence="1" id="KW-0812">Transmembrane</keyword>
<keyword evidence="3" id="KW-1185">Reference proteome</keyword>
<dbReference type="HOGENOM" id="CLU_025462_2_0_1"/>
<reference evidence="3" key="1">
    <citation type="journal article" date="2014" name="Nat. Commun.">
        <title>Genomic adaptations of the halophilic Dead Sea filamentous fungus Eurotium rubrum.</title>
        <authorList>
            <person name="Kis-Papo T."/>
            <person name="Weig A.R."/>
            <person name="Riley R."/>
            <person name="Persoh D."/>
            <person name="Salamov A."/>
            <person name="Sun H."/>
            <person name="Lipzen A."/>
            <person name="Wasser S.P."/>
            <person name="Rambold G."/>
            <person name="Grigoriev I.V."/>
            <person name="Nevo E."/>
        </authorList>
    </citation>
    <scope>NUCLEOTIDE SEQUENCE [LARGE SCALE GENOMIC DNA]</scope>
    <source>
        <strain evidence="3">CBS 135680</strain>
    </source>
</reference>
<dbReference type="GeneID" id="63694162"/>
<dbReference type="Pfam" id="PF11927">
    <property type="entry name" value="HODM_asu-like"/>
    <property type="match status" value="1"/>
</dbReference>
<keyword evidence="1" id="KW-1133">Transmembrane helix</keyword>
<name>A0A017SDH8_ASPRC</name>
<evidence type="ECO:0000256" key="1">
    <source>
        <dbReference type="SAM" id="Phobius"/>
    </source>
</evidence>
<dbReference type="AlphaFoldDB" id="A0A017SDH8"/>
<dbReference type="OrthoDB" id="5043642at2759"/>